<dbReference type="STRING" id="761204.W2PJP9"/>
<sequence>MALSLVRWWRSEPDCVAHFSFYHAADTLPLQPYFASSYFTLDTGTSNHSLADIDRLLLLVEKTPPLGEDKWDRLALFYNANRPRGAPGRDFESL</sequence>
<dbReference type="Proteomes" id="UP000018817">
    <property type="component" value="Unassembled WGS sequence"/>
</dbReference>
<reference evidence="3" key="1">
    <citation type="submission" date="2011-12" db="EMBL/GenBank/DDBJ databases">
        <authorList>
            <consortium name="The Broad Institute Genome Sequencing Platform"/>
            <person name="Russ C."/>
            <person name="Tyler B."/>
            <person name="Panabieres F."/>
            <person name="Shan W."/>
            <person name="Tripathy S."/>
            <person name="Grunwald N."/>
            <person name="Machado M."/>
            <person name="Young S.K."/>
            <person name="Zeng Q."/>
            <person name="Gargeya S."/>
            <person name="Fitzgerald M."/>
            <person name="Haas B."/>
            <person name="Abouelleil A."/>
            <person name="Alvarado L."/>
            <person name="Arachchi H.M."/>
            <person name="Berlin A."/>
            <person name="Chapman S.B."/>
            <person name="Gearin G."/>
            <person name="Goldberg J."/>
            <person name="Griggs A."/>
            <person name="Gujja S."/>
            <person name="Hansen M."/>
            <person name="Heiman D."/>
            <person name="Howarth C."/>
            <person name="Larimer J."/>
            <person name="Lui A."/>
            <person name="MacDonald P.J.P."/>
            <person name="McCowen C."/>
            <person name="Montmayeur A."/>
            <person name="Murphy C."/>
            <person name="Neiman D."/>
            <person name="Pearson M."/>
            <person name="Priest M."/>
            <person name="Roberts A."/>
            <person name="Saif S."/>
            <person name="Shea T."/>
            <person name="Sisk P."/>
            <person name="Stolte C."/>
            <person name="Sykes S."/>
            <person name="Wortman J."/>
            <person name="Nusbaum C."/>
            <person name="Birren B."/>
        </authorList>
    </citation>
    <scope>NUCLEOTIDE SEQUENCE [LARGE SCALE GENOMIC DNA]</scope>
    <source>
        <strain evidence="3">INRA-310</strain>
    </source>
</reference>
<proteinExistence type="predicted"/>
<accession>W2PJP9</accession>
<dbReference type="GeneID" id="20192720"/>
<feature type="domain" description="DUF6818" evidence="1">
    <location>
        <begin position="65"/>
        <end position="94"/>
    </location>
</feature>
<dbReference type="EMBL" id="KI669629">
    <property type="protein sequence ID" value="ETN01243.1"/>
    <property type="molecule type" value="Genomic_DNA"/>
</dbReference>
<name>W2PJP9_PHYN3</name>
<dbReference type="RefSeq" id="XP_008913570.1">
    <property type="nucleotide sequence ID" value="XM_008915322.1"/>
</dbReference>
<dbReference type="VEuPathDB" id="FungiDB:PPTG_24121"/>
<dbReference type="Pfam" id="PF20681">
    <property type="entry name" value="DUF6818"/>
    <property type="match status" value="1"/>
</dbReference>
<evidence type="ECO:0000313" key="2">
    <source>
        <dbReference type="EMBL" id="ETN01243.1"/>
    </source>
</evidence>
<dbReference type="AlphaFoldDB" id="W2PJP9"/>
<organism evidence="2 3">
    <name type="scientific">Phytophthora nicotianae (strain INRA-310)</name>
    <name type="common">Phytophthora parasitica</name>
    <dbReference type="NCBI Taxonomy" id="761204"/>
    <lineage>
        <taxon>Eukaryota</taxon>
        <taxon>Sar</taxon>
        <taxon>Stramenopiles</taxon>
        <taxon>Oomycota</taxon>
        <taxon>Peronosporomycetes</taxon>
        <taxon>Peronosporales</taxon>
        <taxon>Peronosporaceae</taxon>
        <taxon>Phytophthora</taxon>
    </lineage>
</organism>
<reference evidence="2 3" key="2">
    <citation type="submission" date="2013-11" db="EMBL/GenBank/DDBJ databases">
        <title>The Genome Sequence of Phytophthora parasitica INRA-310.</title>
        <authorList>
            <consortium name="The Broad Institute Genomics Platform"/>
            <person name="Russ C."/>
            <person name="Tyler B."/>
            <person name="Panabieres F."/>
            <person name="Shan W."/>
            <person name="Tripathy S."/>
            <person name="Grunwald N."/>
            <person name="Machado M."/>
            <person name="Johnson C.S."/>
            <person name="Arredondo F."/>
            <person name="Hong C."/>
            <person name="Coffey M."/>
            <person name="Young S.K."/>
            <person name="Zeng Q."/>
            <person name="Gargeya S."/>
            <person name="Fitzgerald M."/>
            <person name="Abouelleil A."/>
            <person name="Alvarado L."/>
            <person name="Chapman S.B."/>
            <person name="Gainer-Dewar J."/>
            <person name="Goldberg J."/>
            <person name="Griggs A."/>
            <person name="Gujja S."/>
            <person name="Hansen M."/>
            <person name="Howarth C."/>
            <person name="Imamovic A."/>
            <person name="Ireland A."/>
            <person name="Larimer J."/>
            <person name="McCowan C."/>
            <person name="Murphy C."/>
            <person name="Pearson M."/>
            <person name="Poon T.W."/>
            <person name="Priest M."/>
            <person name="Roberts A."/>
            <person name="Saif S."/>
            <person name="Shea T."/>
            <person name="Sykes S."/>
            <person name="Wortman J."/>
            <person name="Nusbaum C."/>
            <person name="Birren B."/>
        </authorList>
    </citation>
    <scope>NUCLEOTIDE SEQUENCE [LARGE SCALE GENOMIC DNA]</scope>
    <source>
        <strain evidence="2 3">INRA-310</strain>
    </source>
</reference>
<protein>
    <recommendedName>
        <fullName evidence="1">DUF6818 domain-containing protein</fullName>
    </recommendedName>
</protein>
<evidence type="ECO:0000259" key="1">
    <source>
        <dbReference type="Pfam" id="PF20681"/>
    </source>
</evidence>
<dbReference type="InterPro" id="IPR049203">
    <property type="entry name" value="DUF6818"/>
</dbReference>
<evidence type="ECO:0000313" key="3">
    <source>
        <dbReference type="Proteomes" id="UP000018817"/>
    </source>
</evidence>
<gene>
    <name evidence="2" type="ORF">PPTG_24121</name>
</gene>